<proteinExistence type="predicted"/>
<dbReference type="AlphaFoldDB" id="A0A2W5QS58"/>
<evidence type="ECO:0000256" key="1">
    <source>
        <dbReference type="SAM" id="Phobius"/>
    </source>
</evidence>
<keyword evidence="1" id="KW-0472">Membrane</keyword>
<evidence type="ECO:0000313" key="3">
    <source>
        <dbReference type="Proteomes" id="UP000249082"/>
    </source>
</evidence>
<organism evidence="2 3">
    <name type="scientific">Novosphingobium pentaromativorans</name>
    <dbReference type="NCBI Taxonomy" id="205844"/>
    <lineage>
        <taxon>Bacteria</taxon>
        <taxon>Pseudomonadati</taxon>
        <taxon>Pseudomonadota</taxon>
        <taxon>Alphaproteobacteria</taxon>
        <taxon>Sphingomonadales</taxon>
        <taxon>Sphingomonadaceae</taxon>
        <taxon>Novosphingobium</taxon>
    </lineage>
</organism>
<name>A0A2W5QS58_9SPHN</name>
<sequence length="132" mass="14732">MRDRTKPGPDAVGRCVGALVDVLIDETRPALETCERDIVKDYVRATLAAMPDYFRLGFRVLALAFELAPLPVYGHRFTRLAAAEQRRHVDAWRRSRIGPRRSMIAFYATFACYGLYSLPSAQGCAPATRIAA</sequence>
<gene>
    <name evidence="2" type="ORF">DI555_01320</name>
</gene>
<keyword evidence="1" id="KW-0812">Transmembrane</keyword>
<comment type="caution">
    <text evidence="2">The sequence shown here is derived from an EMBL/GenBank/DDBJ whole genome shotgun (WGS) entry which is preliminary data.</text>
</comment>
<keyword evidence="1" id="KW-1133">Transmembrane helix</keyword>
<reference evidence="2 3" key="1">
    <citation type="submission" date="2017-08" db="EMBL/GenBank/DDBJ databases">
        <title>Infants hospitalized years apart are colonized by the same room-sourced microbial strains.</title>
        <authorList>
            <person name="Brooks B."/>
            <person name="Olm M.R."/>
            <person name="Firek B.A."/>
            <person name="Baker R."/>
            <person name="Thomas B.C."/>
            <person name="Morowitz M.J."/>
            <person name="Banfield J.F."/>
        </authorList>
    </citation>
    <scope>NUCLEOTIDE SEQUENCE [LARGE SCALE GENOMIC DNA]</scope>
    <source>
        <strain evidence="2">S2_005_002_R2_33</strain>
    </source>
</reference>
<protein>
    <submittedName>
        <fullName evidence="2">Uncharacterized protein</fullName>
    </submittedName>
</protein>
<evidence type="ECO:0000313" key="2">
    <source>
        <dbReference type="EMBL" id="PZQ57593.1"/>
    </source>
</evidence>
<dbReference type="Proteomes" id="UP000249082">
    <property type="component" value="Unassembled WGS sequence"/>
</dbReference>
<feature type="transmembrane region" description="Helical" evidence="1">
    <location>
        <begin position="102"/>
        <end position="119"/>
    </location>
</feature>
<dbReference type="EMBL" id="QFPX01000001">
    <property type="protein sequence ID" value="PZQ57593.1"/>
    <property type="molecule type" value="Genomic_DNA"/>
</dbReference>
<accession>A0A2W5QS58</accession>